<keyword evidence="2" id="KW-0812">Transmembrane</keyword>
<accession>A0ABT1DFI8</accession>
<feature type="transmembrane region" description="Helical" evidence="2">
    <location>
        <begin position="545"/>
        <end position="568"/>
    </location>
</feature>
<keyword evidence="2" id="KW-1133">Transmembrane helix</keyword>
<feature type="region of interest" description="Disordered" evidence="1">
    <location>
        <begin position="874"/>
        <end position="898"/>
    </location>
</feature>
<protein>
    <recommendedName>
        <fullName evidence="5">Integral membrane protein</fullName>
    </recommendedName>
</protein>
<dbReference type="Proteomes" id="UP001523369">
    <property type="component" value="Unassembled WGS sequence"/>
</dbReference>
<feature type="transmembrane region" description="Helical" evidence="2">
    <location>
        <begin position="66"/>
        <end position="88"/>
    </location>
</feature>
<sequence length="898" mass="95273">MEQAAELRVHGVSGTPIESMLDDPWPTQVAGDDDGRIFRRTHATPPDRVVEGYHWGRYTAGSPSRALWLLLLPFALVNVARFALLMPARRRRRDRLADGVLRLLGLLSTVTMVVAACYLAWGVLARQCGPDDDCGRGFWLLARFSDRSDGIRTLVTALLPIVLLAVLWQFDRLGFPHDPPGRPRRERPHSNGDPGDPGFWRGPLQTSSQRAAHVTVGCAVAGLLALAMLGLPGRWAGYEPAFTAACAVVAGLLGAGLLANLYVVIANPAPAVLTSDGHDTTALSRRMRVARYVTAAAALAAVVLSAHGLDHVLRGRVRPQGVGGLFAGVANGVSALLGLTLLVFLVVCAWLACCADGREMRAVPKPFRPFFGGMAGWIGAALGAVAGMGMSAAAVFWTARALGKPVLEGAGDGIEVASVYWVLAAVWGGLALLLAVSLLPMAAWLLRREWWWVLFLALVVAVGVGGTALVGDEVSWAGAGRQAEWITGGIVLVVGLSFLVFLLDRDSYPDQLCGDYSERHGLERARARVAAKWRLALIRYRYHHVLGLIALLGGLAVIAAALAGVWLIFVEDGSSPLTASATGPLGQLGVAVVSFGATGLVVLGLGTWRRAGLRTGVGIVWDLLSFWPRTGHPLCPPPYGGKAVLAVAGRASQLANQPLVGDGPAGRIVLSGHSQGSVITAAACAVLAEEATRSGHDGDLRSDRARTALGRLSMITYGSQLQFLYARFFPSYFGYDRLCGVYRGLGGRWRSVYRWTDPLGGPVLAWAAPSSAASFGPDIDRWHRIGCPDDCPGHTSKQRCGCPGGCAPDECPYPKYWAVGPDLRLRDPATIEDSAFEARRAARGHSGYPGDPAYEKVFEDLLQGHEVDPGACGVPGQATSAGSASQDRISGRISMAPK</sequence>
<comment type="caution">
    <text evidence="3">The sequence shown here is derived from an EMBL/GenBank/DDBJ whole genome shotgun (WGS) entry which is preliminary data.</text>
</comment>
<organism evidence="3 4">
    <name type="scientific">Paractinoplanes aksuensis</name>
    <dbReference type="NCBI Taxonomy" id="2939490"/>
    <lineage>
        <taxon>Bacteria</taxon>
        <taxon>Bacillati</taxon>
        <taxon>Actinomycetota</taxon>
        <taxon>Actinomycetes</taxon>
        <taxon>Micromonosporales</taxon>
        <taxon>Micromonosporaceae</taxon>
        <taxon>Paractinoplanes</taxon>
    </lineage>
</organism>
<feature type="transmembrane region" description="Helical" evidence="2">
    <location>
        <begin position="329"/>
        <end position="353"/>
    </location>
</feature>
<name>A0ABT1DFI8_9ACTN</name>
<proteinExistence type="predicted"/>
<keyword evidence="4" id="KW-1185">Reference proteome</keyword>
<feature type="transmembrane region" description="Helical" evidence="2">
    <location>
        <begin position="100"/>
        <end position="121"/>
    </location>
</feature>
<feature type="transmembrane region" description="Helical" evidence="2">
    <location>
        <begin position="211"/>
        <end position="229"/>
    </location>
</feature>
<evidence type="ECO:0008006" key="5">
    <source>
        <dbReference type="Google" id="ProtNLM"/>
    </source>
</evidence>
<keyword evidence="2" id="KW-0472">Membrane</keyword>
<feature type="transmembrane region" description="Helical" evidence="2">
    <location>
        <begin position="374"/>
        <end position="399"/>
    </location>
</feature>
<feature type="transmembrane region" description="Helical" evidence="2">
    <location>
        <begin position="451"/>
        <end position="471"/>
    </location>
</feature>
<dbReference type="RefSeq" id="WP_253235702.1">
    <property type="nucleotide sequence ID" value="NZ_JAMYJR010000002.1"/>
</dbReference>
<dbReference type="EMBL" id="JAMYJR010000002">
    <property type="protein sequence ID" value="MCO8269565.1"/>
    <property type="molecule type" value="Genomic_DNA"/>
</dbReference>
<evidence type="ECO:0000256" key="1">
    <source>
        <dbReference type="SAM" id="MobiDB-lite"/>
    </source>
</evidence>
<feature type="transmembrane region" description="Helical" evidence="2">
    <location>
        <begin position="289"/>
        <end position="309"/>
    </location>
</feature>
<evidence type="ECO:0000313" key="4">
    <source>
        <dbReference type="Proteomes" id="UP001523369"/>
    </source>
</evidence>
<gene>
    <name evidence="3" type="ORF">M1L60_03050</name>
</gene>
<feature type="transmembrane region" description="Helical" evidence="2">
    <location>
        <begin position="241"/>
        <end position="265"/>
    </location>
</feature>
<evidence type="ECO:0000256" key="2">
    <source>
        <dbReference type="SAM" id="Phobius"/>
    </source>
</evidence>
<feature type="region of interest" description="Disordered" evidence="1">
    <location>
        <begin position="178"/>
        <end position="202"/>
    </location>
</feature>
<feature type="compositionally biased region" description="Polar residues" evidence="1">
    <location>
        <begin position="877"/>
        <end position="888"/>
    </location>
</feature>
<feature type="transmembrane region" description="Helical" evidence="2">
    <location>
        <begin position="588"/>
        <end position="608"/>
    </location>
</feature>
<feature type="transmembrane region" description="Helical" evidence="2">
    <location>
        <begin position="150"/>
        <end position="168"/>
    </location>
</feature>
<evidence type="ECO:0000313" key="3">
    <source>
        <dbReference type="EMBL" id="MCO8269565.1"/>
    </source>
</evidence>
<feature type="transmembrane region" description="Helical" evidence="2">
    <location>
        <begin position="419"/>
        <end position="439"/>
    </location>
</feature>
<feature type="transmembrane region" description="Helical" evidence="2">
    <location>
        <begin position="483"/>
        <end position="503"/>
    </location>
</feature>
<reference evidence="3 4" key="1">
    <citation type="submission" date="2022-06" db="EMBL/GenBank/DDBJ databases">
        <title>New Species of the Genus Actinoplanes, ActinopZanes ferrugineus.</title>
        <authorList>
            <person name="Ding P."/>
        </authorList>
    </citation>
    <scope>NUCLEOTIDE SEQUENCE [LARGE SCALE GENOMIC DNA]</scope>
    <source>
        <strain evidence="3 4">TRM88003</strain>
    </source>
</reference>